<dbReference type="PRINTS" id="PR00949">
    <property type="entry name" value="TYPE3IMAPROT"/>
</dbReference>
<keyword evidence="11" id="KW-1185">Reference proteome</keyword>
<dbReference type="Proteomes" id="UP001527057">
    <property type="component" value="Unassembled WGS sequence"/>
</dbReference>
<sequence length="677" mass="74163">MSARDLSVLFSVILIVAMLVIPFPPILLSILIIINISLALIVLLTTMNMQEPLQFSIFPSLLLLLTLFRLGLNISTTRSILATGDAGKVVETFGSFVVGGNILVGLVVFLILIIIQFIVITKGAERVSEVAARFTLDAMPGKQMSIDADLNAGMLTESEARNRREKVAREADFYGAMDGASKFVKGDAIAGIIIVIINIIFGIIIGMLQQGMSIQEAASHFTLLTVGDGIVSQIPALLISTATGIVVTRAASNGNLGSDITSQLFAFPPMLYVTAGTIFLLGLFTPIGVLLTGPIAALLALGAYMMSKNKQDQEEIEEVLEEQAEVEEMKSPESVIHLLQMDAIEFEFGYGLIPLADANQGGDLLDRIVMIRRQLALELGLVIPVVRIRDNIALNPNEYRLKIKGNEVAKGELLLDHYLAMSPTPDDDPIEGIETIEPSFGLPAKWISEAEKDQAEMLGYTVVDPASVVSTHITEKIRQNTHELLGRQETKQLIDHLKENYPVLVDEVTPNPLAVGDIQKVLAKLLKEKVSIRNLVTIFETLADYGKLTTDTDLLTEYVRQALARQITAQYARENESLKVVTCSGRVEKVIADSVQQTEHGNYLSLDPESSESVIQSVAREIEQLSLRQETPVLLCSPSIRMYVKQLLERYFPDLPVLSYNELEANVEVQSIGVVDI</sequence>
<keyword evidence="7" id="KW-0653">Protein transport</keyword>
<evidence type="ECO:0000256" key="5">
    <source>
        <dbReference type="ARBA" id="ARBA00022989"/>
    </source>
</evidence>
<dbReference type="GO" id="GO:0009306">
    <property type="term" value="P:protein secretion"/>
    <property type="evidence" value="ECO:0007669"/>
    <property type="project" value="InterPro"/>
</dbReference>
<feature type="transmembrane region" description="Helical" evidence="7">
    <location>
        <begin position="188"/>
        <end position="208"/>
    </location>
</feature>
<feature type="transmembrane region" description="Helical" evidence="7">
    <location>
        <begin position="93"/>
        <end position="119"/>
    </location>
</feature>
<evidence type="ECO:0000313" key="11">
    <source>
        <dbReference type="Proteomes" id="UP001527057"/>
    </source>
</evidence>
<evidence type="ECO:0000313" key="8">
    <source>
        <dbReference type="EMBL" id="AOZ87266.1"/>
    </source>
</evidence>
<dbReference type="PANTHER" id="PTHR30161">
    <property type="entry name" value="FLAGELLAR EXPORT PROTEIN, MEMBRANE FLHA SUBUNIT-RELATED"/>
    <property type="match status" value="1"/>
</dbReference>
<reference evidence="8 10" key="1">
    <citation type="submission" date="2016-10" db="EMBL/GenBank/DDBJ databases">
        <title>Whole genome sequence of hyper active fibrinolysis bacterium Bacillus pumilus strain VV3 isolated from fermented rice.</title>
        <authorList>
            <person name="Mariadas V.A."/>
            <person name="Vijayaraghavan P."/>
            <person name="Dhandapani V."/>
        </authorList>
    </citation>
    <scope>NUCLEOTIDE SEQUENCE [LARGE SCALE GENOMIC DNA]</scope>
    <source>
        <strain evidence="8 10">VV3</strain>
    </source>
</reference>
<feature type="transmembrane region" description="Helical" evidence="7">
    <location>
        <begin position="229"/>
        <end position="251"/>
    </location>
</feature>
<protein>
    <recommendedName>
        <fullName evidence="7">Flagellar biosynthesis protein FlhA</fullName>
    </recommendedName>
</protein>
<comment type="subcellular location">
    <subcellularLocation>
        <location evidence="1 7">Cell membrane</location>
        <topology evidence="1 7">Multi-pass membrane protein</topology>
    </subcellularLocation>
</comment>
<proteinExistence type="inferred from homology"/>
<dbReference type="Gene3D" id="3.40.30.60">
    <property type="entry name" value="FHIPEP family, domain 1"/>
    <property type="match status" value="1"/>
</dbReference>
<feature type="transmembrane region" description="Helical" evidence="7">
    <location>
        <begin position="6"/>
        <end position="23"/>
    </location>
</feature>
<evidence type="ECO:0000313" key="9">
    <source>
        <dbReference type="EMBL" id="MCY9574780.1"/>
    </source>
</evidence>
<dbReference type="InterPro" id="IPR001712">
    <property type="entry name" value="T3SS_FHIPEP"/>
</dbReference>
<dbReference type="Proteomes" id="UP000177709">
    <property type="component" value="Chromosome"/>
</dbReference>
<organism evidence="8 10">
    <name type="scientific">Bacillus xiamenensis</name>
    <dbReference type="NCBI Taxonomy" id="1178537"/>
    <lineage>
        <taxon>Bacteria</taxon>
        <taxon>Bacillati</taxon>
        <taxon>Bacillota</taxon>
        <taxon>Bacilli</taxon>
        <taxon>Bacillales</taxon>
        <taxon>Bacillaceae</taxon>
        <taxon>Bacillus</taxon>
    </lineage>
</organism>
<dbReference type="InterPro" id="IPR042194">
    <property type="entry name" value="FHIPEP_1"/>
</dbReference>
<keyword evidence="7" id="KW-1006">Bacterial flagellum protein export</keyword>
<dbReference type="PROSITE" id="PS00994">
    <property type="entry name" value="FHIPEP"/>
    <property type="match status" value="1"/>
</dbReference>
<evidence type="ECO:0000256" key="3">
    <source>
        <dbReference type="ARBA" id="ARBA00022475"/>
    </source>
</evidence>
<keyword evidence="6 7" id="KW-0472">Membrane</keyword>
<keyword evidence="7" id="KW-0813">Transport</keyword>
<keyword evidence="8" id="KW-0282">Flagellum</keyword>
<keyword evidence="4 7" id="KW-0812">Transmembrane</keyword>
<dbReference type="RefSeq" id="WP_008354476.1">
    <property type="nucleotide sequence ID" value="NZ_AMSH01000001.1"/>
</dbReference>
<reference evidence="9 11" key="2">
    <citation type="submission" date="2022-05" db="EMBL/GenBank/DDBJ databases">
        <title>Genome Sequencing of Bee-Associated Microbes.</title>
        <authorList>
            <person name="Dunlap C."/>
        </authorList>
    </citation>
    <scope>NUCLEOTIDE SEQUENCE [LARGE SCALE GENOMIC DNA]</scope>
    <source>
        <strain evidence="9 11">CBP-1093</strain>
    </source>
</reference>
<keyword evidence="8" id="KW-0966">Cell projection</keyword>
<dbReference type="EMBL" id="CP017786">
    <property type="protein sequence ID" value="AOZ87266.1"/>
    <property type="molecule type" value="Genomic_DNA"/>
</dbReference>
<evidence type="ECO:0000313" key="10">
    <source>
        <dbReference type="Proteomes" id="UP000177709"/>
    </source>
</evidence>
<dbReference type="InterPro" id="IPR042193">
    <property type="entry name" value="FHIPEP_3"/>
</dbReference>
<dbReference type="InterPro" id="IPR042196">
    <property type="entry name" value="FHIPEP_4"/>
</dbReference>
<feature type="transmembrane region" description="Helical" evidence="7">
    <location>
        <begin position="53"/>
        <end position="72"/>
    </location>
</feature>
<gene>
    <name evidence="7 9" type="primary">flhA</name>
    <name evidence="8" type="ORF">BK049_00385</name>
    <name evidence="9" type="ORF">M5W27_02875</name>
</gene>
<dbReference type="Gene3D" id="3.40.50.12790">
    <property type="entry name" value="FHIPEP family, domain 4"/>
    <property type="match status" value="1"/>
</dbReference>
<comment type="function">
    <text evidence="7">Required for formation of the rod structure of the flagellar apparatus. Together with FliI and FliH, may constitute the export apparatus of flagellin.</text>
</comment>
<dbReference type="AlphaFoldDB" id="A0AAC9IEG0"/>
<dbReference type="NCBIfam" id="TIGR01398">
    <property type="entry name" value="FlhA"/>
    <property type="match status" value="1"/>
</dbReference>
<comment type="similarity">
    <text evidence="2 7">Belongs to the FHIPEP (flagella/HR/invasion proteins export pore) family.</text>
</comment>
<keyword evidence="7" id="KW-1005">Bacterial flagellum biogenesis</keyword>
<evidence type="ECO:0000256" key="1">
    <source>
        <dbReference type="ARBA" id="ARBA00004651"/>
    </source>
</evidence>
<dbReference type="InterPro" id="IPR006301">
    <property type="entry name" value="FlhA"/>
</dbReference>
<dbReference type="KEGG" id="bxi:BK049_00385"/>
<evidence type="ECO:0000256" key="6">
    <source>
        <dbReference type="ARBA" id="ARBA00023136"/>
    </source>
</evidence>
<evidence type="ECO:0000256" key="7">
    <source>
        <dbReference type="RuleBase" id="RU364093"/>
    </source>
</evidence>
<name>A0AAC9IEG0_9BACI</name>
<dbReference type="GO" id="GO:0005886">
    <property type="term" value="C:plasma membrane"/>
    <property type="evidence" value="ECO:0007669"/>
    <property type="project" value="UniProtKB-SubCell"/>
</dbReference>
<dbReference type="EMBL" id="JAMDMH010000007">
    <property type="protein sequence ID" value="MCY9574780.1"/>
    <property type="molecule type" value="Genomic_DNA"/>
</dbReference>
<keyword evidence="3 7" id="KW-1003">Cell membrane</keyword>
<accession>A0AAC9IEG0</accession>
<dbReference type="Gene3D" id="1.10.8.540">
    <property type="entry name" value="FHIPEP family, domain 3"/>
    <property type="match status" value="1"/>
</dbReference>
<dbReference type="PIRSF" id="PIRSF005419">
    <property type="entry name" value="FlhA"/>
    <property type="match status" value="1"/>
</dbReference>
<evidence type="ECO:0000256" key="2">
    <source>
        <dbReference type="ARBA" id="ARBA00008835"/>
    </source>
</evidence>
<dbReference type="PANTHER" id="PTHR30161:SF1">
    <property type="entry name" value="FLAGELLAR BIOSYNTHESIS PROTEIN FLHA-RELATED"/>
    <property type="match status" value="1"/>
</dbReference>
<evidence type="ECO:0000256" key="4">
    <source>
        <dbReference type="ARBA" id="ARBA00022692"/>
    </source>
</evidence>
<feature type="transmembrane region" description="Helical" evidence="7">
    <location>
        <begin position="271"/>
        <end position="301"/>
    </location>
</feature>
<comment type="caution">
    <text evidence="7">Lacks conserved residue(s) required for the propagation of feature annotation.</text>
</comment>
<keyword evidence="8" id="KW-0969">Cilium</keyword>
<dbReference type="InterPro" id="IPR025505">
    <property type="entry name" value="FHIPEP_CS"/>
</dbReference>
<dbReference type="GO" id="GO:0044780">
    <property type="term" value="P:bacterial-type flagellum assembly"/>
    <property type="evidence" value="ECO:0007669"/>
    <property type="project" value="InterPro"/>
</dbReference>
<dbReference type="Pfam" id="PF00771">
    <property type="entry name" value="FHIPEP"/>
    <property type="match status" value="1"/>
</dbReference>
<keyword evidence="5 7" id="KW-1133">Transmembrane helix</keyword>